<accession>A0ACC2UUW7</accession>
<evidence type="ECO:0000313" key="1">
    <source>
        <dbReference type="EMBL" id="KAJ9090742.1"/>
    </source>
</evidence>
<proteinExistence type="predicted"/>
<gene>
    <name evidence="1" type="ORF">QFC20_007835</name>
</gene>
<comment type="caution">
    <text evidence="1">The sequence shown here is derived from an EMBL/GenBank/DDBJ whole genome shotgun (WGS) entry which is preliminary data.</text>
</comment>
<dbReference type="EMBL" id="JASBWS010000227">
    <property type="protein sequence ID" value="KAJ9090742.1"/>
    <property type="molecule type" value="Genomic_DNA"/>
</dbReference>
<dbReference type="Proteomes" id="UP001230649">
    <property type="component" value="Unassembled WGS sequence"/>
</dbReference>
<reference evidence="1" key="1">
    <citation type="submission" date="2023-04" db="EMBL/GenBank/DDBJ databases">
        <title>Draft Genome sequencing of Naganishia species isolated from polar environments using Oxford Nanopore Technology.</title>
        <authorList>
            <person name="Leo P."/>
            <person name="Venkateswaran K."/>
        </authorList>
    </citation>
    <scope>NUCLEOTIDE SEQUENCE</scope>
    <source>
        <strain evidence="1">MNA-CCFEE 5262</strain>
    </source>
</reference>
<name>A0ACC2UUW7_9TREE</name>
<organism evidence="1 2">
    <name type="scientific">Naganishia adeliensis</name>
    <dbReference type="NCBI Taxonomy" id="92952"/>
    <lineage>
        <taxon>Eukaryota</taxon>
        <taxon>Fungi</taxon>
        <taxon>Dikarya</taxon>
        <taxon>Basidiomycota</taxon>
        <taxon>Agaricomycotina</taxon>
        <taxon>Tremellomycetes</taxon>
        <taxon>Filobasidiales</taxon>
        <taxon>Filobasidiaceae</taxon>
        <taxon>Naganishia</taxon>
    </lineage>
</organism>
<sequence>MHPDVGSEKSGYAATSNDKGLALPTVHTNTSPSSQPDSLLSRVLSHRPNYRQKRLLASGAAYITALLTFKAWSVSRRDGSALPFDDSLTHDGYLDGLVGHGWSFASMQDRIDQPSIEEGGSFFSQMMENDKHHRGDHHGHGHRHHKPPFRHVTPQQAEEIFFKVPNNDSAAAEHMAGTGNDHLSALSLKAEWEAYLGLAYSAPNENVFEAGTQENQQAVRGLENATEPTVWVDTYFPIMNKPVSRSVDILLPFGSGIIEWSATLREDIVKGDPTSVLRDEVPVFHGLSVSGNVTGPIVFVGYGTKRDFEDLERAGISVEGAIVLVKYGKVFRGLKVKAAQEAGALGCLIYSDPGDDGEITVENGYEVYPDGPARNPSSVQRGSVQFLSSYPGDPSTPGYPAYANASRVAGGNQPSIPSLPISFADALPLLTTLEGKGKLARDVGQSGDWPGGLSDVQYYTGPSEKQIRFINEVDTKVTPIWNVFATIPGHIKDEVVVMGNHRDAWVLGGADPSSGSATVNEIMRGFSALLRKGWKPLRTIVIASWDAEEYGLIGSTEWCEDFGDWLGKNVVAYLNVDVSVSGSNLGLSASPSLAPLMRHAAMQVEHPTDKSRSLWSMQDGGDWNTFNQEVKGLSADVDYEELFASEGRVKALGSGSDYTAFLQRYGVASTDMGYGFGPKDPVYHYHSIYDSYTWQEKYGDPGFHRHVAVTKVLGLMALRVADDIVLPLNISQYSLELSSYLEKVASIAESLNVSDQLQFGQLKESIARVQNASAALDEQAVKALEKLHKLVPRMPRGHRGKGLAQVWQKAVGLVETTLGVEGNDSRGSEGHHERSHHHDGHKNHHGGKHSHKHKHDKKHHKHPRMPDPKKVKEIKQVLLEIRGMNQKLKGYESGFLSKDGLKDREWYLHKALTIEKSPELAQKEADELAQMIAEMARRLEA</sequence>
<keyword evidence="2" id="KW-1185">Reference proteome</keyword>
<evidence type="ECO:0000313" key="2">
    <source>
        <dbReference type="Proteomes" id="UP001230649"/>
    </source>
</evidence>
<protein>
    <submittedName>
        <fullName evidence="1">Uncharacterized protein</fullName>
    </submittedName>
</protein>